<reference evidence="2 3" key="1">
    <citation type="submission" date="2017-04" db="EMBL/GenBank/DDBJ databases">
        <authorList>
            <person name="Afonso C.L."/>
            <person name="Miller P.J."/>
            <person name="Scott M.A."/>
            <person name="Spackman E."/>
            <person name="Goraichik I."/>
            <person name="Dimitrov K.M."/>
            <person name="Suarez D.L."/>
            <person name="Swayne D.E."/>
        </authorList>
    </citation>
    <scope>NUCLEOTIDE SEQUENCE [LARGE SCALE GENOMIC DNA]</scope>
    <source>
        <strain evidence="2 3">USBA 355</strain>
    </source>
</reference>
<organism evidence="2 3">
    <name type="scientific">Tistlia consotensis USBA 355</name>
    <dbReference type="NCBI Taxonomy" id="560819"/>
    <lineage>
        <taxon>Bacteria</taxon>
        <taxon>Pseudomonadati</taxon>
        <taxon>Pseudomonadota</taxon>
        <taxon>Alphaproteobacteria</taxon>
        <taxon>Rhodospirillales</taxon>
        <taxon>Rhodovibrionaceae</taxon>
        <taxon>Tistlia</taxon>
    </lineage>
</organism>
<evidence type="ECO:0000313" key="2">
    <source>
        <dbReference type="EMBL" id="SMF81020.1"/>
    </source>
</evidence>
<feature type="chain" id="PRO_5012644711" evidence="1">
    <location>
        <begin position="25"/>
        <end position="198"/>
    </location>
</feature>
<gene>
    <name evidence="2" type="ORF">SAMN05428998_14242</name>
</gene>
<protein>
    <submittedName>
        <fullName evidence="2">Uncharacterized protein</fullName>
    </submittedName>
</protein>
<dbReference type="RefSeq" id="WP_085126589.1">
    <property type="nucleotide sequence ID" value="NZ_FWZX01000042.1"/>
</dbReference>
<name>A0A1Y6CVI0_9PROT</name>
<dbReference type="Proteomes" id="UP000192917">
    <property type="component" value="Unassembled WGS sequence"/>
</dbReference>
<evidence type="ECO:0000256" key="1">
    <source>
        <dbReference type="SAM" id="SignalP"/>
    </source>
</evidence>
<feature type="signal peptide" evidence="1">
    <location>
        <begin position="1"/>
        <end position="24"/>
    </location>
</feature>
<dbReference type="EMBL" id="FWZX01000042">
    <property type="protein sequence ID" value="SMF81020.1"/>
    <property type="molecule type" value="Genomic_DNA"/>
</dbReference>
<keyword evidence="3" id="KW-1185">Reference proteome</keyword>
<proteinExistence type="predicted"/>
<sequence length="198" mass="20571">MLPSRHLRASLAAALLATAGGGIAAGRAAGETALDPCALFTQAEAEQVLGGKVVQRHDQEVGFSPGTICSYDTVASPDQVGGAYGASLELYDAVVFAQQGSYFASPEQYFHRNREAQGATPPGVEDIAGVGEAAFWLPAPGQLHVLDHGVYLVLSVHANFHIPPGPSDQVDAEERAAETKAAKQLATGVVLPALETLR</sequence>
<dbReference type="STRING" id="560819.SAMN05428998_14242"/>
<keyword evidence="1" id="KW-0732">Signal</keyword>
<dbReference type="AlphaFoldDB" id="A0A1Y6CVI0"/>
<accession>A0A1Y6CVI0</accession>
<evidence type="ECO:0000313" key="3">
    <source>
        <dbReference type="Proteomes" id="UP000192917"/>
    </source>
</evidence>